<dbReference type="AlphaFoldDB" id="A0A6A6C1H8"/>
<reference evidence="1" key="1">
    <citation type="journal article" date="2020" name="Stud. Mycol.">
        <title>101 Dothideomycetes genomes: a test case for predicting lifestyles and emergence of pathogens.</title>
        <authorList>
            <person name="Haridas S."/>
            <person name="Albert R."/>
            <person name="Binder M."/>
            <person name="Bloem J."/>
            <person name="Labutti K."/>
            <person name="Salamov A."/>
            <person name="Andreopoulos B."/>
            <person name="Baker S."/>
            <person name="Barry K."/>
            <person name="Bills G."/>
            <person name="Bluhm B."/>
            <person name="Cannon C."/>
            <person name="Castanera R."/>
            <person name="Culley D."/>
            <person name="Daum C."/>
            <person name="Ezra D."/>
            <person name="Gonzalez J."/>
            <person name="Henrissat B."/>
            <person name="Kuo A."/>
            <person name="Liang C."/>
            <person name="Lipzen A."/>
            <person name="Lutzoni F."/>
            <person name="Magnuson J."/>
            <person name="Mondo S."/>
            <person name="Nolan M."/>
            <person name="Ohm R."/>
            <person name="Pangilinan J."/>
            <person name="Park H.-J."/>
            <person name="Ramirez L."/>
            <person name="Alfaro M."/>
            <person name="Sun H."/>
            <person name="Tritt A."/>
            <person name="Yoshinaga Y."/>
            <person name="Zwiers L.-H."/>
            <person name="Turgeon B."/>
            <person name="Goodwin S."/>
            <person name="Spatafora J."/>
            <person name="Crous P."/>
            <person name="Grigoriev I."/>
        </authorList>
    </citation>
    <scope>NUCLEOTIDE SEQUENCE</scope>
    <source>
        <strain evidence="1">ATCC 36951</strain>
    </source>
</reference>
<dbReference type="Proteomes" id="UP000799537">
    <property type="component" value="Unassembled WGS sequence"/>
</dbReference>
<proteinExistence type="predicted"/>
<evidence type="ECO:0000313" key="2">
    <source>
        <dbReference type="Proteomes" id="UP000799537"/>
    </source>
</evidence>
<accession>A0A6A6C1H8</accession>
<dbReference type="RefSeq" id="XP_033660899.1">
    <property type="nucleotide sequence ID" value="XM_033814472.1"/>
</dbReference>
<organism evidence="1 2">
    <name type="scientific">Zasmidium cellare ATCC 36951</name>
    <dbReference type="NCBI Taxonomy" id="1080233"/>
    <lineage>
        <taxon>Eukaryota</taxon>
        <taxon>Fungi</taxon>
        <taxon>Dikarya</taxon>
        <taxon>Ascomycota</taxon>
        <taxon>Pezizomycotina</taxon>
        <taxon>Dothideomycetes</taxon>
        <taxon>Dothideomycetidae</taxon>
        <taxon>Mycosphaerellales</taxon>
        <taxon>Mycosphaerellaceae</taxon>
        <taxon>Zasmidium</taxon>
    </lineage>
</organism>
<dbReference type="GeneID" id="54567744"/>
<evidence type="ECO:0000313" key="1">
    <source>
        <dbReference type="EMBL" id="KAF2160010.1"/>
    </source>
</evidence>
<keyword evidence="2" id="KW-1185">Reference proteome</keyword>
<sequence>MPIETAQIARHVKPTLITITQNKKDGLTKYLYIHDRIEQKVDSFERPNLTQEEEKEALRWMEIFMRILPEDEDCAVMLHSCRRVRKARRTSTCMKEWEKECTIDMRSLSQLR</sequence>
<protein>
    <submittedName>
        <fullName evidence="1">Uncharacterized protein</fullName>
    </submittedName>
</protein>
<dbReference type="EMBL" id="ML993631">
    <property type="protein sequence ID" value="KAF2160010.1"/>
    <property type="molecule type" value="Genomic_DNA"/>
</dbReference>
<name>A0A6A6C1H8_ZASCE</name>
<gene>
    <name evidence="1" type="ORF">M409DRAFT_60410</name>
</gene>